<feature type="region of interest" description="Disordered" evidence="5">
    <location>
        <begin position="381"/>
        <end position="425"/>
    </location>
</feature>
<dbReference type="KEGG" id="fmr:Fuma_03948"/>
<keyword evidence="3 8" id="KW-0418">Kinase</keyword>
<dbReference type="Proteomes" id="UP000187735">
    <property type="component" value="Chromosome"/>
</dbReference>
<evidence type="ECO:0000256" key="4">
    <source>
        <dbReference type="ARBA" id="ARBA00022840"/>
    </source>
</evidence>
<dbReference type="OrthoDB" id="6111975at2"/>
<keyword evidence="9" id="KW-1185">Reference proteome</keyword>
<dbReference type="STRING" id="1891926.Fuma_03948"/>
<evidence type="ECO:0000256" key="5">
    <source>
        <dbReference type="SAM" id="MobiDB-lite"/>
    </source>
</evidence>
<dbReference type="Pfam" id="PF00069">
    <property type="entry name" value="Pkinase"/>
    <property type="match status" value="1"/>
</dbReference>
<keyword evidence="2" id="KW-0547">Nucleotide-binding</keyword>
<feature type="transmembrane region" description="Helical" evidence="6">
    <location>
        <begin position="564"/>
        <end position="584"/>
    </location>
</feature>
<feature type="transmembrane region" description="Helical" evidence="6">
    <location>
        <begin position="596"/>
        <end position="613"/>
    </location>
</feature>
<proteinExistence type="predicted"/>
<evidence type="ECO:0000256" key="3">
    <source>
        <dbReference type="ARBA" id="ARBA00022777"/>
    </source>
</evidence>
<evidence type="ECO:0000256" key="2">
    <source>
        <dbReference type="ARBA" id="ARBA00022741"/>
    </source>
</evidence>
<feature type="transmembrane region" description="Helical" evidence="6">
    <location>
        <begin position="449"/>
        <end position="469"/>
    </location>
</feature>
<evidence type="ECO:0000259" key="7">
    <source>
        <dbReference type="PROSITE" id="PS50011"/>
    </source>
</evidence>
<keyword evidence="4" id="KW-0067">ATP-binding</keyword>
<evidence type="ECO:0000313" key="8">
    <source>
        <dbReference type="EMBL" id="APZ94320.1"/>
    </source>
</evidence>
<organism evidence="8 9">
    <name type="scientific">Fuerstiella marisgermanici</name>
    <dbReference type="NCBI Taxonomy" id="1891926"/>
    <lineage>
        <taxon>Bacteria</taxon>
        <taxon>Pseudomonadati</taxon>
        <taxon>Planctomycetota</taxon>
        <taxon>Planctomycetia</taxon>
        <taxon>Planctomycetales</taxon>
        <taxon>Planctomycetaceae</taxon>
        <taxon>Fuerstiella</taxon>
    </lineage>
</organism>
<dbReference type="SMART" id="SM00220">
    <property type="entry name" value="S_TKc"/>
    <property type="match status" value="1"/>
</dbReference>
<keyword evidence="6" id="KW-1133">Transmembrane helix</keyword>
<keyword evidence="1 8" id="KW-0808">Transferase</keyword>
<dbReference type="AlphaFoldDB" id="A0A1P8WJT3"/>
<keyword evidence="6" id="KW-0812">Transmembrane</keyword>
<dbReference type="InterPro" id="IPR000719">
    <property type="entry name" value="Prot_kinase_dom"/>
</dbReference>
<feature type="compositionally biased region" description="Low complexity" evidence="5">
    <location>
        <begin position="400"/>
        <end position="409"/>
    </location>
</feature>
<dbReference type="EC" id="2.7.11.1" evidence="8"/>
<protein>
    <submittedName>
        <fullName evidence="8">Serine/threonine-protein kinase PrkC</fullName>
        <ecNumber evidence="8">2.7.11.1</ecNumber>
    </submittedName>
</protein>
<gene>
    <name evidence="8" type="primary">prkC_18</name>
    <name evidence="8" type="ORF">Fuma_03948</name>
</gene>
<dbReference type="PROSITE" id="PS50011">
    <property type="entry name" value="PROTEIN_KINASE_DOM"/>
    <property type="match status" value="1"/>
</dbReference>
<feature type="transmembrane region" description="Helical" evidence="6">
    <location>
        <begin position="513"/>
        <end position="533"/>
    </location>
</feature>
<dbReference type="PANTHER" id="PTHR43289">
    <property type="entry name" value="MITOGEN-ACTIVATED PROTEIN KINASE KINASE KINASE 20-RELATED"/>
    <property type="match status" value="1"/>
</dbReference>
<feature type="region of interest" description="Disordered" evidence="5">
    <location>
        <begin position="276"/>
        <end position="295"/>
    </location>
</feature>
<dbReference type="InterPro" id="IPR011009">
    <property type="entry name" value="Kinase-like_dom_sf"/>
</dbReference>
<accession>A0A1P8WJT3</accession>
<evidence type="ECO:0000313" key="9">
    <source>
        <dbReference type="Proteomes" id="UP000187735"/>
    </source>
</evidence>
<feature type="domain" description="Protein kinase" evidence="7">
    <location>
        <begin position="15"/>
        <end position="259"/>
    </location>
</feature>
<dbReference type="CDD" id="cd14014">
    <property type="entry name" value="STKc_PknB_like"/>
    <property type="match status" value="1"/>
</dbReference>
<feature type="region of interest" description="Disordered" evidence="5">
    <location>
        <begin position="653"/>
        <end position="680"/>
    </location>
</feature>
<dbReference type="EMBL" id="CP017641">
    <property type="protein sequence ID" value="APZ94320.1"/>
    <property type="molecule type" value="Genomic_DNA"/>
</dbReference>
<dbReference type="PANTHER" id="PTHR43289:SF6">
    <property type="entry name" value="SERINE_THREONINE-PROTEIN KINASE NEKL-3"/>
    <property type="match status" value="1"/>
</dbReference>
<evidence type="ECO:0000256" key="6">
    <source>
        <dbReference type="SAM" id="Phobius"/>
    </source>
</evidence>
<feature type="transmembrane region" description="Helical" evidence="6">
    <location>
        <begin position="481"/>
        <end position="501"/>
    </location>
</feature>
<dbReference type="GO" id="GO:0004674">
    <property type="term" value="F:protein serine/threonine kinase activity"/>
    <property type="evidence" value="ECO:0007669"/>
    <property type="project" value="UniProtKB-EC"/>
</dbReference>
<dbReference type="GO" id="GO:0005524">
    <property type="term" value="F:ATP binding"/>
    <property type="evidence" value="ECO:0007669"/>
    <property type="project" value="UniProtKB-KW"/>
</dbReference>
<sequence>MKFTFAPEARPLDGYTIKRAIHRGGFGEVYYALSDAGKEVALKLLNNNLEVEIRGVSQCLNLKHQNLVTIFDIREDSDKDHWVVMEYVSGRGLYETLQDHPNGMPVQEVLKWLSGMTAGLSFLHDRGIVHRDLKPANVFQDQGIVKIGDVGLSKYISESRRSAQTQSVGTVYYMAPEVARGRYGREVDVYALGIMLYEMLTGTVPFDGQTTAEILMKHLTAEPDLSVLPVGVQEVIADALEKDPDKRINSVEALEHAFRTAVAGADVSAPVQKTQSFVGTASPPPQPEAVHARADRDADTVIDIDTSSSTEPAMGVAAIAAFWNAIPSPLQWVLGGATALLIIESGMLRPVAVGGMIGGVAYLGYQIVQVFVSAASPRRACRTGRGVGRHRPEPPPRRPAPAMAASAPRQQENANPQRGRPVVSSPPVPRIYTPATLRKITKRHRATDITTSISVSLAAAALVTLAVFLTTNLLKDISQAVYFAAITMVAAWSLILPSKIWEGRAGDSVMRRFTLASAGLAVGFIAAVLPQYLLIDQDALFHGATAGHPVYVGRLTISDGSGTPTMACFMLFFAALFGVRRWWWQVDSFRKSRFRVSSALMTLLVGVVITGMLQEFSFPDALGATWALAISAVVQLSSGWTPAENRVLEPTITPAPAKPARAQESVPQLAGREAASLKNA</sequence>
<name>A0A1P8WJT3_9PLAN</name>
<dbReference type="SUPFAM" id="SSF56112">
    <property type="entry name" value="Protein kinase-like (PK-like)"/>
    <property type="match status" value="1"/>
</dbReference>
<reference evidence="8 9" key="1">
    <citation type="journal article" date="2016" name="Front. Microbiol.">
        <title>Fuerstia marisgermanicae gen. nov., sp. nov., an Unusual Member of the Phylum Planctomycetes from the German Wadden Sea.</title>
        <authorList>
            <person name="Kohn T."/>
            <person name="Heuer A."/>
            <person name="Jogler M."/>
            <person name="Vollmers J."/>
            <person name="Boedeker C."/>
            <person name="Bunk B."/>
            <person name="Rast P."/>
            <person name="Borchert D."/>
            <person name="Glockner I."/>
            <person name="Freese H.M."/>
            <person name="Klenk H.P."/>
            <person name="Overmann J."/>
            <person name="Kaster A.K."/>
            <person name="Rohde M."/>
            <person name="Wiegand S."/>
            <person name="Jogler C."/>
        </authorList>
    </citation>
    <scope>NUCLEOTIDE SEQUENCE [LARGE SCALE GENOMIC DNA]</scope>
    <source>
        <strain evidence="8 9">NH11</strain>
    </source>
</reference>
<evidence type="ECO:0000256" key="1">
    <source>
        <dbReference type="ARBA" id="ARBA00022679"/>
    </source>
</evidence>
<feature type="transmembrane region" description="Helical" evidence="6">
    <location>
        <begin position="351"/>
        <end position="372"/>
    </location>
</feature>
<dbReference type="Gene3D" id="1.10.510.10">
    <property type="entry name" value="Transferase(Phosphotransferase) domain 1"/>
    <property type="match status" value="1"/>
</dbReference>
<dbReference type="RefSeq" id="WP_077025643.1">
    <property type="nucleotide sequence ID" value="NZ_CP017641.1"/>
</dbReference>
<keyword evidence="6" id="KW-0472">Membrane</keyword>